<evidence type="ECO:0000313" key="22">
    <source>
        <dbReference type="Proteomes" id="UP000242793"/>
    </source>
</evidence>
<feature type="region of interest" description="Linker" evidence="18">
    <location>
        <begin position="231"/>
        <end position="251"/>
    </location>
</feature>
<evidence type="ECO:0000256" key="10">
    <source>
        <dbReference type="ARBA" id="ARBA00022960"/>
    </source>
</evidence>
<feature type="binding site" evidence="18">
    <location>
        <position position="381"/>
    </location>
    <ligand>
        <name>acetyl-CoA</name>
        <dbReference type="ChEBI" id="CHEBI:57288"/>
    </ligand>
</feature>
<feature type="binding site" evidence="18">
    <location>
        <begin position="82"/>
        <end position="83"/>
    </location>
    <ligand>
        <name>UDP-N-acetyl-alpha-D-glucosamine</name>
        <dbReference type="ChEBI" id="CHEBI:57705"/>
    </ligand>
</feature>
<keyword evidence="9 18" id="KW-0460">Magnesium</keyword>
<evidence type="ECO:0000256" key="6">
    <source>
        <dbReference type="ARBA" id="ARBA00022695"/>
    </source>
</evidence>
<comment type="similarity">
    <text evidence="2 18">In the C-terminal section; belongs to the transferase hexapeptide repeat family.</text>
</comment>
<feature type="binding site" evidence="18">
    <location>
        <position position="155"/>
    </location>
    <ligand>
        <name>UDP-N-acetyl-alpha-D-glucosamine</name>
        <dbReference type="ChEBI" id="CHEBI:57705"/>
    </ligand>
</feature>
<evidence type="ECO:0000259" key="19">
    <source>
        <dbReference type="Pfam" id="PF12804"/>
    </source>
</evidence>
<dbReference type="GO" id="GO:0000287">
    <property type="term" value="F:magnesium ion binding"/>
    <property type="evidence" value="ECO:0007669"/>
    <property type="project" value="UniProtKB-UniRule"/>
</dbReference>
<comment type="pathway">
    <text evidence="18">Bacterial outer membrane biogenesis; LPS lipid A biosynthesis.</text>
</comment>
<evidence type="ECO:0000256" key="13">
    <source>
        <dbReference type="ARBA" id="ARBA00023315"/>
    </source>
</evidence>
<evidence type="ECO:0000256" key="2">
    <source>
        <dbReference type="ARBA" id="ARBA00007707"/>
    </source>
</evidence>
<dbReference type="PANTHER" id="PTHR43584:SF3">
    <property type="entry name" value="BIFUNCTIONAL PROTEIN GLMU"/>
    <property type="match status" value="1"/>
</dbReference>
<dbReference type="GO" id="GO:0006048">
    <property type="term" value="P:UDP-N-acetylglucosamine biosynthetic process"/>
    <property type="evidence" value="ECO:0007669"/>
    <property type="project" value="UniProtKB-UniPathway"/>
</dbReference>
<evidence type="ECO:0000256" key="1">
    <source>
        <dbReference type="ARBA" id="ARBA00004496"/>
    </source>
</evidence>
<dbReference type="EMBL" id="CP012839">
    <property type="protein sequence ID" value="ARC53443.1"/>
    <property type="molecule type" value="Genomic_DNA"/>
</dbReference>
<dbReference type="SUPFAM" id="SSF53448">
    <property type="entry name" value="Nucleotide-diphospho-sugar transferases"/>
    <property type="match status" value="1"/>
</dbReference>
<keyword evidence="11 18" id="KW-0573">Peptidoglycan synthesis</keyword>
<dbReference type="Pfam" id="PF00132">
    <property type="entry name" value="Hexapep"/>
    <property type="match status" value="1"/>
</dbReference>
<dbReference type="InterPro" id="IPR001451">
    <property type="entry name" value="Hexapep"/>
</dbReference>
<dbReference type="GO" id="GO:0016020">
    <property type="term" value="C:membrane"/>
    <property type="evidence" value="ECO:0007669"/>
    <property type="project" value="GOC"/>
</dbReference>
<evidence type="ECO:0000256" key="14">
    <source>
        <dbReference type="ARBA" id="ARBA00023316"/>
    </source>
</evidence>
<keyword evidence="6 18" id="KW-0548">Nucleotidyltransferase</keyword>
<dbReference type="InterPro" id="IPR011004">
    <property type="entry name" value="Trimer_LpxA-like_sf"/>
</dbReference>
<evidence type="ECO:0000256" key="11">
    <source>
        <dbReference type="ARBA" id="ARBA00022984"/>
    </source>
</evidence>
<dbReference type="InterPro" id="IPR050065">
    <property type="entry name" value="GlmU-like"/>
</dbReference>
<keyword evidence="22" id="KW-1185">Reference proteome</keyword>
<evidence type="ECO:0000313" key="21">
    <source>
        <dbReference type="EMBL" id="ARC53443.1"/>
    </source>
</evidence>
<feature type="binding site" evidence="18">
    <location>
        <begin position="387"/>
        <end position="388"/>
    </location>
    <ligand>
        <name>acetyl-CoA</name>
        <dbReference type="ChEBI" id="CHEBI:57288"/>
    </ligand>
</feature>
<feature type="binding site" evidence="18">
    <location>
        <position position="334"/>
    </location>
    <ligand>
        <name>UDP-N-acetyl-alpha-D-glucosamine</name>
        <dbReference type="ChEBI" id="CHEBI:57705"/>
    </ligand>
</feature>
<evidence type="ECO:0000256" key="12">
    <source>
        <dbReference type="ARBA" id="ARBA00023268"/>
    </source>
</evidence>
<feature type="binding site" evidence="18">
    <location>
        <position position="77"/>
    </location>
    <ligand>
        <name>UDP-N-acetyl-alpha-D-glucosamine</name>
        <dbReference type="ChEBI" id="CHEBI:57705"/>
    </ligand>
</feature>
<organism evidence="21 22">
    <name type="scientific">Candidatus Riesia pediculischaeffi</name>
    <dbReference type="NCBI Taxonomy" id="428411"/>
    <lineage>
        <taxon>Bacteria</taxon>
        <taxon>Pseudomonadati</taxon>
        <taxon>Pseudomonadota</taxon>
        <taxon>Gammaproteobacteria</taxon>
        <taxon>Enterobacterales</taxon>
        <taxon>Enterobacteriaceae</taxon>
        <taxon>Candidatus Riesia</taxon>
    </lineage>
</organism>
<dbReference type="GO" id="GO:0000902">
    <property type="term" value="P:cell morphogenesis"/>
    <property type="evidence" value="ECO:0007669"/>
    <property type="project" value="UniProtKB-UniRule"/>
</dbReference>
<dbReference type="UniPathway" id="UPA00113">
    <property type="reaction ID" value="UER00532"/>
</dbReference>
<evidence type="ECO:0000256" key="9">
    <source>
        <dbReference type="ARBA" id="ARBA00022842"/>
    </source>
</evidence>
<evidence type="ECO:0000256" key="5">
    <source>
        <dbReference type="ARBA" id="ARBA00022679"/>
    </source>
</evidence>
<comment type="cofactor">
    <cofactor evidence="18">
        <name>Mg(2+)</name>
        <dbReference type="ChEBI" id="CHEBI:18420"/>
    </cofactor>
    <text evidence="18">Binds 1 Mg(2+) ion per subunit.</text>
</comment>
<comment type="function">
    <text evidence="17 18">Catalyzes the last two sequential reactions in the de novo biosynthetic pathway for UDP-N-acetylglucosamine (UDP-GlcNAc). The C-terminal domain catalyzes the transfer of acetyl group from acetyl coenzyme A to glucosamine-1-phosphate (GlcN-1-P) to produce N-acetylglucosamine-1-phosphate (GlcNAc-1-P), which is converted into UDP-GlcNAc by the transfer of uridine 5-monophosphate (from uridine 5-triphosphate), a reaction catalyzed by the N-terminal domain.</text>
</comment>
<reference evidence="21 22" key="1">
    <citation type="submission" date="2015-10" db="EMBL/GenBank/DDBJ databases">
        <title>Survey of human and primate louse endosymbionts.</title>
        <authorList>
            <person name="Boyd B.M."/>
        </authorList>
    </citation>
    <scope>NUCLEOTIDE SEQUENCE [LARGE SCALE GENOMIC DNA]</scope>
    <source>
        <strain evidence="21 22">PTSK</strain>
    </source>
</reference>
<feature type="active site" description="Proton acceptor" evidence="18">
    <location>
        <position position="364"/>
    </location>
</feature>
<feature type="binding site" evidence="18">
    <location>
        <position position="406"/>
    </location>
    <ligand>
        <name>acetyl-CoA</name>
        <dbReference type="ChEBI" id="CHEBI:57288"/>
    </ligand>
</feature>
<dbReference type="KEGG" id="rped:AOQ87_02170"/>
<feature type="binding site" evidence="18">
    <location>
        <position position="378"/>
    </location>
    <ligand>
        <name>UDP-N-acetyl-alpha-D-glucosamine</name>
        <dbReference type="ChEBI" id="CHEBI:57705"/>
    </ligand>
</feature>
<dbReference type="Pfam" id="PF12804">
    <property type="entry name" value="NTP_transf_3"/>
    <property type="match status" value="1"/>
</dbReference>
<dbReference type="HAMAP" id="MF_01631">
    <property type="entry name" value="GlmU"/>
    <property type="match status" value="1"/>
</dbReference>
<keyword evidence="14 18" id="KW-0961">Cell wall biogenesis/degradation</keyword>
<dbReference type="CDD" id="cd03353">
    <property type="entry name" value="LbH_GlmU_C"/>
    <property type="match status" value="1"/>
</dbReference>
<dbReference type="InterPro" id="IPR025877">
    <property type="entry name" value="MobA-like_NTP_Trfase"/>
</dbReference>
<feature type="binding site" evidence="18">
    <location>
        <position position="441"/>
    </location>
    <ligand>
        <name>acetyl-CoA</name>
        <dbReference type="ChEBI" id="CHEBI:57288"/>
    </ligand>
</feature>
<comment type="subunit">
    <text evidence="18">Homotrimer.</text>
</comment>
<dbReference type="GO" id="GO:0009245">
    <property type="term" value="P:lipid A biosynthetic process"/>
    <property type="evidence" value="ECO:0007669"/>
    <property type="project" value="UniProtKB-UniRule"/>
</dbReference>
<dbReference type="EC" id="2.3.1.157" evidence="18"/>
<feature type="binding site" evidence="18">
    <location>
        <position position="228"/>
    </location>
    <ligand>
        <name>Mg(2+)</name>
        <dbReference type="ChEBI" id="CHEBI:18420"/>
    </ligand>
</feature>
<feature type="binding site" evidence="18">
    <location>
        <position position="424"/>
    </location>
    <ligand>
        <name>acetyl-CoA</name>
        <dbReference type="ChEBI" id="CHEBI:57288"/>
    </ligand>
</feature>
<dbReference type="AlphaFoldDB" id="A0A1V0HKU8"/>
<keyword evidence="5 18" id="KW-0808">Transferase</keyword>
<dbReference type="Gene3D" id="3.90.550.10">
    <property type="entry name" value="Spore Coat Polysaccharide Biosynthesis Protein SpsA, Chain A"/>
    <property type="match status" value="1"/>
</dbReference>
<proteinExistence type="inferred from homology"/>
<feature type="binding site" evidence="18">
    <location>
        <begin position="11"/>
        <end position="14"/>
    </location>
    <ligand>
        <name>UDP-N-acetyl-alpha-D-glucosamine</name>
        <dbReference type="ChEBI" id="CHEBI:57705"/>
    </ligand>
</feature>
<sequence>MKSSNRNIVILAAGKSVRMCSKVPKVLHSIGGKMILQHVVDTALSVKKISDIYLVCHEENRFLKKIFFNKKIKLIFQKHQLGTGYALRKVMHYFDDGSDIIVLYGDVPLISKETIERLILSKDGSVISLLTAFVKDPNGYGRILRKNGEVVKIIEDIEICQDEWKIKEVYSGIFIANTYFLKKWVHLINNENIQKEYRLTDIVALASEERCKISTIYPMESIEIHGINNLFQLMNLEKHYQERQAKKLLLSGLMISDISRFDLRGKIKYGKDVYIDNDVMIVGKVILGNDVYIGSGCILKDCTISENSIIHPYTIIENSIVSKDCTVGPFTYLRNNSVLKERSEVGNFVEIKNTIFGSHSKAKHLSYLGDSTVGSHVNIGAGVITCNYDGANKFQTHIEDNVFIGSDSQLVAPITIQKNATIGAGTTLTRDVKENDLVISRIRQKHIKNWKGTLKK</sequence>
<dbReference type="InterPro" id="IPR056729">
    <property type="entry name" value="GMPPB_C"/>
</dbReference>
<dbReference type="InterPro" id="IPR005882">
    <property type="entry name" value="Bifunctional_GlmU"/>
</dbReference>
<dbReference type="EC" id="2.7.7.23" evidence="18"/>
<keyword evidence="13 18" id="KW-0012">Acyltransferase</keyword>
<dbReference type="GO" id="GO:0009252">
    <property type="term" value="P:peptidoglycan biosynthetic process"/>
    <property type="evidence" value="ECO:0007669"/>
    <property type="project" value="UniProtKB-UniRule"/>
</dbReference>
<comment type="catalytic activity">
    <reaction evidence="16 18">
        <text>N-acetyl-alpha-D-glucosamine 1-phosphate + UTP + H(+) = UDP-N-acetyl-alpha-D-glucosamine + diphosphate</text>
        <dbReference type="Rhea" id="RHEA:13509"/>
        <dbReference type="ChEBI" id="CHEBI:15378"/>
        <dbReference type="ChEBI" id="CHEBI:33019"/>
        <dbReference type="ChEBI" id="CHEBI:46398"/>
        <dbReference type="ChEBI" id="CHEBI:57705"/>
        <dbReference type="ChEBI" id="CHEBI:57776"/>
        <dbReference type="EC" id="2.7.7.23"/>
    </reaction>
</comment>
<feature type="domain" description="Mannose-1-phosphate guanyltransferase C-terminal" evidence="20">
    <location>
        <begin position="268"/>
        <end position="355"/>
    </location>
</feature>
<dbReference type="SUPFAM" id="SSF51161">
    <property type="entry name" value="Trimeric LpxA-like enzymes"/>
    <property type="match status" value="1"/>
</dbReference>
<evidence type="ECO:0000259" key="20">
    <source>
        <dbReference type="Pfam" id="PF25087"/>
    </source>
</evidence>
<dbReference type="GO" id="GO:0005737">
    <property type="term" value="C:cytoplasm"/>
    <property type="evidence" value="ECO:0007669"/>
    <property type="project" value="UniProtKB-SubCell"/>
</dbReference>
<dbReference type="InterPro" id="IPR038009">
    <property type="entry name" value="GlmU_C_LbH"/>
</dbReference>
<evidence type="ECO:0000256" key="16">
    <source>
        <dbReference type="ARBA" id="ARBA00048493"/>
    </source>
</evidence>
<keyword evidence="10 18" id="KW-0133">Cell shape</keyword>
<dbReference type="UniPathway" id="UPA00973"/>
<feature type="binding site" evidence="18">
    <location>
        <position position="352"/>
    </location>
    <ligand>
        <name>UDP-N-acetyl-alpha-D-glucosamine</name>
        <dbReference type="ChEBI" id="CHEBI:57705"/>
    </ligand>
</feature>
<comment type="subcellular location">
    <subcellularLocation>
        <location evidence="1 18">Cytoplasm</location>
    </subcellularLocation>
</comment>
<keyword evidence="8 18" id="KW-0677">Repeat</keyword>
<feature type="binding site" evidence="18">
    <location>
        <begin position="104"/>
        <end position="106"/>
    </location>
    <ligand>
        <name>UDP-N-acetyl-alpha-D-glucosamine</name>
        <dbReference type="ChEBI" id="CHEBI:57705"/>
    </ligand>
</feature>
<dbReference type="GO" id="GO:0003977">
    <property type="term" value="F:UDP-N-acetylglucosamine diphosphorylase activity"/>
    <property type="evidence" value="ECO:0007669"/>
    <property type="project" value="UniProtKB-UniRule"/>
</dbReference>
<dbReference type="Pfam" id="PF25087">
    <property type="entry name" value="GMPPB_C"/>
    <property type="match status" value="1"/>
</dbReference>
<gene>
    <name evidence="18 21" type="primary">glmU</name>
    <name evidence="21" type="ORF">AOQ87_02170</name>
</gene>
<dbReference type="Gene3D" id="2.160.10.10">
    <property type="entry name" value="Hexapeptide repeat proteins"/>
    <property type="match status" value="1"/>
</dbReference>
<evidence type="ECO:0000256" key="17">
    <source>
        <dbReference type="ARBA" id="ARBA00049628"/>
    </source>
</evidence>
<dbReference type="RefSeq" id="WP_080626641.1">
    <property type="nucleotide sequence ID" value="NZ_CP012839.1"/>
</dbReference>
<dbReference type="GO" id="GO:0019134">
    <property type="term" value="F:glucosamine-1-phosphate N-acetyltransferase activity"/>
    <property type="evidence" value="ECO:0007669"/>
    <property type="project" value="UniProtKB-UniRule"/>
</dbReference>
<feature type="binding site" evidence="18">
    <location>
        <position position="106"/>
    </location>
    <ligand>
        <name>Mg(2+)</name>
        <dbReference type="ChEBI" id="CHEBI:18420"/>
    </ligand>
</feature>
<evidence type="ECO:0000256" key="4">
    <source>
        <dbReference type="ARBA" id="ARBA00022490"/>
    </source>
</evidence>
<dbReference type="InterPro" id="IPR029044">
    <property type="entry name" value="Nucleotide-diphossugar_trans"/>
</dbReference>
<dbReference type="GO" id="GO:0071555">
    <property type="term" value="P:cell wall organization"/>
    <property type="evidence" value="ECO:0007669"/>
    <property type="project" value="UniProtKB-KW"/>
</dbReference>
<comment type="caution">
    <text evidence="18">Lacks conserved residue(s) required for the propagation of feature annotation.</text>
</comment>
<evidence type="ECO:0000256" key="7">
    <source>
        <dbReference type="ARBA" id="ARBA00022723"/>
    </source>
</evidence>
<evidence type="ECO:0000256" key="3">
    <source>
        <dbReference type="ARBA" id="ARBA00007947"/>
    </source>
</evidence>
<feature type="region of interest" description="Pyrophosphorylase" evidence="18">
    <location>
        <begin position="1"/>
        <end position="230"/>
    </location>
</feature>
<keyword evidence="4 18" id="KW-0963">Cytoplasm</keyword>
<name>A0A1V0HKU8_9ENTR</name>
<dbReference type="Proteomes" id="UP000242793">
    <property type="component" value="Chromosome"/>
</dbReference>
<feature type="binding site" evidence="18">
    <location>
        <position position="228"/>
    </location>
    <ligand>
        <name>UDP-N-acetyl-alpha-D-glucosamine</name>
        <dbReference type="ChEBI" id="CHEBI:57705"/>
    </ligand>
</feature>
<comment type="pathway">
    <text evidence="18">Nucleotide-sugar biosynthesis; UDP-N-acetyl-alpha-D-glucosamine biosynthesis; UDP-N-acetyl-alpha-D-glucosamine from N-acetyl-alpha-D-glucosamine 1-phosphate: step 1/1.</text>
</comment>
<dbReference type="NCBIfam" id="TIGR01173">
    <property type="entry name" value="glmU"/>
    <property type="match status" value="1"/>
</dbReference>
<protein>
    <recommendedName>
        <fullName evidence="18">Bifunctional protein GlmU</fullName>
    </recommendedName>
    <domain>
        <recommendedName>
            <fullName evidence="18">UDP-N-acetylglucosamine pyrophosphorylase</fullName>
            <ecNumber evidence="18">2.7.7.23</ecNumber>
        </recommendedName>
        <alternativeName>
            <fullName evidence="18">N-acetylglucosamine-1-phosphate uridyltransferase</fullName>
        </alternativeName>
    </domain>
    <domain>
        <recommendedName>
            <fullName evidence="18">Glucosamine-1-phosphate N-acetyltransferase</fullName>
            <ecNumber evidence="18">2.3.1.157</ecNumber>
        </recommendedName>
    </domain>
</protein>
<evidence type="ECO:0000256" key="15">
    <source>
        <dbReference type="ARBA" id="ARBA00048247"/>
    </source>
</evidence>
<feature type="region of interest" description="N-acetyltransferase" evidence="18">
    <location>
        <begin position="252"/>
        <end position="456"/>
    </location>
</feature>
<accession>A0A1V0HKU8</accession>
<evidence type="ECO:0000256" key="18">
    <source>
        <dbReference type="HAMAP-Rule" id="MF_01631"/>
    </source>
</evidence>
<evidence type="ECO:0000256" key="8">
    <source>
        <dbReference type="ARBA" id="ARBA00022737"/>
    </source>
</evidence>
<keyword evidence="7 18" id="KW-0479">Metal-binding</keyword>
<keyword evidence="12 18" id="KW-0511">Multifunctional enzyme</keyword>
<comment type="similarity">
    <text evidence="3 18">In the N-terminal section; belongs to the N-acetylglucosamine-1-phosphate uridyltransferase family.</text>
</comment>
<dbReference type="STRING" id="428411.AOQ87_02170"/>
<comment type="pathway">
    <text evidence="18">Nucleotide-sugar biosynthesis; UDP-N-acetyl-alpha-D-glucosamine biosynthesis; N-acetyl-alpha-D-glucosamine 1-phosphate from alpha-D-glucosamine 6-phosphate (route II): step 2/2.</text>
</comment>
<feature type="binding site" evidence="18">
    <location>
        <position position="141"/>
    </location>
    <ligand>
        <name>UDP-N-acetyl-alpha-D-glucosamine</name>
        <dbReference type="ChEBI" id="CHEBI:57705"/>
    </ligand>
</feature>
<dbReference type="PANTHER" id="PTHR43584">
    <property type="entry name" value="NUCLEOTIDYL TRANSFERASE"/>
    <property type="match status" value="1"/>
</dbReference>
<comment type="catalytic activity">
    <reaction evidence="15 18">
        <text>alpha-D-glucosamine 1-phosphate + acetyl-CoA = N-acetyl-alpha-D-glucosamine 1-phosphate + CoA + H(+)</text>
        <dbReference type="Rhea" id="RHEA:13725"/>
        <dbReference type="ChEBI" id="CHEBI:15378"/>
        <dbReference type="ChEBI" id="CHEBI:57287"/>
        <dbReference type="ChEBI" id="CHEBI:57288"/>
        <dbReference type="ChEBI" id="CHEBI:57776"/>
        <dbReference type="ChEBI" id="CHEBI:58516"/>
        <dbReference type="EC" id="2.3.1.157"/>
    </reaction>
</comment>
<feature type="binding site" evidence="18">
    <location>
        <position position="25"/>
    </location>
    <ligand>
        <name>UDP-N-acetyl-alpha-D-glucosamine</name>
        <dbReference type="ChEBI" id="CHEBI:57705"/>
    </ligand>
</feature>
<feature type="domain" description="MobA-like NTP transferase" evidence="19">
    <location>
        <begin position="9"/>
        <end position="120"/>
    </location>
</feature>
<dbReference type="GO" id="GO:0008360">
    <property type="term" value="P:regulation of cell shape"/>
    <property type="evidence" value="ECO:0007669"/>
    <property type="project" value="UniProtKB-KW"/>
</dbReference>
<feature type="binding site" evidence="18">
    <location>
        <position position="367"/>
    </location>
    <ligand>
        <name>UDP-N-acetyl-alpha-D-glucosamine</name>
        <dbReference type="ChEBI" id="CHEBI:57705"/>
    </ligand>
</feature>